<dbReference type="NCBIfam" id="TIGR01484">
    <property type="entry name" value="HAD-SF-IIB"/>
    <property type="match status" value="1"/>
</dbReference>
<name>A0ABU2B6P0_9CORY</name>
<dbReference type="NCBIfam" id="TIGR00099">
    <property type="entry name" value="Cof-subfamily"/>
    <property type="match status" value="1"/>
</dbReference>
<accession>A0ABU2B6P0</accession>
<reference evidence="1 2" key="1">
    <citation type="submission" date="2023-07" db="EMBL/GenBank/DDBJ databases">
        <title>Sequencing the genomes of 1000 actinobacteria strains.</title>
        <authorList>
            <person name="Klenk H.-P."/>
        </authorList>
    </citation>
    <scope>NUCLEOTIDE SEQUENCE [LARGE SCALE GENOMIC DNA]</scope>
    <source>
        <strain evidence="1 2">DSM 44508</strain>
    </source>
</reference>
<dbReference type="Pfam" id="PF08282">
    <property type="entry name" value="Hydrolase_3"/>
    <property type="match status" value="1"/>
</dbReference>
<dbReference type="InterPro" id="IPR000150">
    <property type="entry name" value="Cof"/>
</dbReference>
<dbReference type="SFLD" id="SFLDS00003">
    <property type="entry name" value="Haloacid_Dehalogenase"/>
    <property type="match status" value="1"/>
</dbReference>
<dbReference type="Gene3D" id="3.30.1240.10">
    <property type="match status" value="1"/>
</dbReference>
<comment type="caution">
    <text evidence="1">The sequence shown here is derived from an EMBL/GenBank/DDBJ whole genome shotgun (WGS) entry which is preliminary data.</text>
</comment>
<dbReference type="SFLD" id="SFLDG01140">
    <property type="entry name" value="C2.B:_Phosphomannomutase_and_P"/>
    <property type="match status" value="1"/>
</dbReference>
<dbReference type="RefSeq" id="WP_277104484.1">
    <property type="nucleotide sequence ID" value="NZ_BAAAJS010000077.1"/>
</dbReference>
<dbReference type="InterPro" id="IPR006379">
    <property type="entry name" value="HAD-SF_hydro_IIB"/>
</dbReference>
<dbReference type="PANTHER" id="PTHR10000">
    <property type="entry name" value="PHOSPHOSERINE PHOSPHATASE"/>
    <property type="match status" value="1"/>
</dbReference>
<evidence type="ECO:0000313" key="1">
    <source>
        <dbReference type="EMBL" id="MDR7354066.1"/>
    </source>
</evidence>
<dbReference type="PANTHER" id="PTHR10000:SF8">
    <property type="entry name" value="HAD SUPERFAMILY HYDROLASE-LIKE, TYPE 3"/>
    <property type="match status" value="1"/>
</dbReference>
<dbReference type="InterPro" id="IPR036412">
    <property type="entry name" value="HAD-like_sf"/>
</dbReference>
<dbReference type="InterPro" id="IPR023214">
    <property type="entry name" value="HAD_sf"/>
</dbReference>
<dbReference type="Proteomes" id="UP001183619">
    <property type="component" value="Unassembled WGS sequence"/>
</dbReference>
<keyword evidence="2" id="KW-1185">Reference proteome</keyword>
<protein>
    <submittedName>
        <fullName evidence="1">Cof subfamily protein (Haloacid dehalogenase superfamily)</fullName>
    </submittedName>
</protein>
<sequence>MRPRLIVSDIDGTLITSAERVTPRLRAALLKAVEHADFVLATGRPPRWVYTVLDQLPIRPLCVCANGAVVYDSAQDRVIMQECVQPAAMAEIVARISAVLDCGFAVERAGESAFDRCDELFVVTEDFVHAWESDEHAVACLDDVVSAPAVKLLVRSDRHSAAEMFALIRPVVPEELGHVTYSMGEGLIEVSAPGVTKARGLAQVSALLGVDPADAVVFGDMPNDIQMFEWAGYSVAMGNAAQQVKDVADEVTTSNDDFGVARVLERMFGDV</sequence>
<organism evidence="1 2">
    <name type="scientific">Corynebacterium felinum</name>
    <dbReference type="NCBI Taxonomy" id="131318"/>
    <lineage>
        <taxon>Bacteria</taxon>
        <taxon>Bacillati</taxon>
        <taxon>Actinomycetota</taxon>
        <taxon>Actinomycetes</taxon>
        <taxon>Mycobacteriales</taxon>
        <taxon>Corynebacteriaceae</taxon>
        <taxon>Corynebacterium</taxon>
    </lineage>
</organism>
<dbReference type="EMBL" id="JAVDYF010000001">
    <property type="protein sequence ID" value="MDR7354066.1"/>
    <property type="molecule type" value="Genomic_DNA"/>
</dbReference>
<dbReference type="Gene3D" id="3.40.50.1000">
    <property type="entry name" value="HAD superfamily/HAD-like"/>
    <property type="match status" value="1"/>
</dbReference>
<dbReference type="SUPFAM" id="SSF56784">
    <property type="entry name" value="HAD-like"/>
    <property type="match status" value="1"/>
</dbReference>
<proteinExistence type="predicted"/>
<evidence type="ECO:0000313" key="2">
    <source>
        <dbReference type="Proteomes" id="UP001183619"/>
    </source>
</evidence>
<dbReference type="CDD" id="cd07516">
    <property type="entry name" value="HAD_Pase"/>
    <property type="match status" value="1"/>
</dbReference>
<gene>
    <name evidence="1" type="ORF">J2S37_000604</name>
</gene>